<dbReference type="GO" id="GO:0005524">
    <property type="term" value="F:ATP binding"/>
    <property type="evidence" value="ECO:0007669"/>
    <property type="project" value="UniProtKB-UniRule"/>
</dbReference>
<organism evidence="4 5">
    <name type="scientific">Flexivirga caeni</name>
    <dbReference type="NCBI Taxonomy" id="2294115"/>
    <lineage>
        <taxon>Bacteria</taxon>
        <taxon>Bacillati</taxon>
        <taxon>Actinomycetota</taxon>
        <taxon>Actinomycetes</taxon>
        <taxon>Micrococcales</taxon>
        <taxon>Dermacoccaceae</taxon>
        <taxon>Flexivirga</taxon>
    </lineage>
</organism>
<proteinExistence type="predicted"/>
<feature type="binding site" evidence="1">
    <location>
        <position position="53"/>
    </location>
    <ligand>
        <name>ATP</name>
        <dbReference type="ChEBI" id="CHEBI:30616"/>
    </ligand>
</feature>
<keyword evidence="4" id="KW-0418">Kinase</keyword>
<dbReference type="InterPro" id="IPR000719">
    <property type="entry name" value="Prot_kinase_dom"/>
</dbReference>
<dbReference type="PANTHER" id="PTHR44329">
    <property type="entry name" value="SERINE/THREONINE-PROTEIN KINASE TNNI3K-RELATED"/>
    <property type="match status" value="1"/>
</dbReference>
<protein>
    <submittedName>
        <fullName evidence="4">Serine/threonine protein kinase</fullName>
    </submittedName>
</protein>
<feature type="region of interest" description="Disordered" evidence="2">
    <location>
        <begin position="363"/>
        <end position="389"/>
    </location>
</feature>
<dbReference type="InterPro" id="IPR011009">
    <property type="entry name" value="Kinase-like_dom_sf"/>
</dbReference>
<reference evidence="4 5" key="1">
    <citation type="submission" date="2018-11" db="EMBL/GenBank/DDBJ databases">
        <title>Draft genome of Simplicispira Flexivirga sp. BO-16.</title>
        <authorList>
            <person name="Im W.T."/>
        </authorList>
    </citation>
    <scope>NUCLEOTIDE SEQUENCE [LARGE SCALE GENOMIC DNA]</scope>
    <source>
        <strain evidence="4 5">BO-16</strain>
    </source>
</reference>
<evidence type="ECO:0000313" key="4">
    <source>
        <dbReference type="EMBL" id="RNI24359.1"/>
    </source>
</evidence>
<sequence>MGVSCDGAVVTMSAADSPRPVLQGYAVLELLGRGATGAVWAVRGPDEIRLAAKVLGAGADQLDYEPAVLESLRHDHVVRLVDVVADTSTDPCGTAMVMELAEGGSLADTLARREVLTPGELVTLLCPVARALHDLHGLGLIHGDLSPGNILLTGEGKPLIADLGMSRLAGHHGEEVWATETWAAPEVLAGGPPVPASDVYSLGAIAWCALTGAPPEPAALRPDLAELVPDLSPELRDLVNAALAHTDSARPLPGEFAIALWRCARPEPAPVQGSPARRSAVAVPEGDDADALTRRIRAQAAADPDPDGAEQLPRTHRLTWGAAAVVGAAAVGGGIAALAATGLGPGGGDGAAAAARSASGTSGASQAIHTASLATRVSTPTTRATPDRSADLRAAPVRVVQQLAAARAAAWTSGDGARLSAAEVMGSPAHRRDSADLRTAASRGVRYAGLTFTVRSATVRSGSGPAVRVSAVIDNSAYDVVGAGARRTVPAASGQRTELSLQWTNDGWRVVDWAAPH</sequence>
<dbReference type="PROSITE" id="PS00107">
    <property type="entry name" value="PROTEIN_KINASE_ATP"/>
    <property type="match status" value="1"/>
</dbReference>
<keyword evidence="5" id="KW-1185">Reference proteome</keyword>
<dbReference type="Gene3D" id="1.10.510.10">
    <property type="entry name" value="Transferase(Phosphotransferase) domain 1"/>
    <property type="match status" value="1"/>
</dbReference>
<accession>A0A3M9MFM6</accession>
<dbReference type="PROSITE" id="PS50011">
    <property type="entry name" value="PROTEIN_KINASE_DOM"/>
    <property type="match status" value="1"/>
</dbReference>
<comment type="caution">
    <text evidence="4">The sequence shown here is derived from an EMBL/GenBank/DDBJ whole genome shotgun (WGS) entry which is preliminary data.</text>
</comment>
<feature type="domain" description="Protein kinase" evidence="3">
    <location>
        <begin position="25"/>
        <end position="262"/>
    </location>
</feature>
<dbReference type="InterPro" id="IPR008266">
    <property type="entry name" value="Tyr_kinase_AS"/>
</dbReference>
<dbReference type="Proteomes" id="UP000271678">
    <property type="component" value="Unassembled WGS sequence"/>
</dbReference>
<dbReference type="InterPro" id="IPR017441">
    <property type="entry name" value="Protein_kinase_ATP_BS"/>
</dbReference>
<feature type="compositionally biased region" description="Polar residues" evidence="2">
    <location>
        <begin position="365"/>
        <end position="384"/>
    </location>
</feature>
<dbReference type="PROSITE" id="PS00109">
    <property type="entry name" value="PROTEIN_KINASE_TYR"/>
    <property type="match status" value="1"/>
</dbReference>
<keyword evidence="4" id="KW-0808">Transferase</keyword>
<name>A0A3M9MFM6_9MICO</name>
<keyword evidence="1" id="KW-0547">Nucleotide-binding</keyword>
<dbReference type="Pfam" id="PF00069">
    <property type="entry name" value="Pkinase"/>
    <property type="match status" value="1"/>
</dbReference>
<dbReference type="SUPFAM" id="SSF56112">
    <property type="entry name" value="Protein kinase-like (PK-like)"/>
    <property type="match status" value="1"/>
</dbReference>
<feature type="region of interest" description="Disordered" evidence="2">
    <location>
        <begin position="267"/>
        <end position="288"/>
    </location>
</feature>
<evidence type="ECO:0000259" key="3">
    <source>
        <dbReference type="PROSITE" id="PS50011"/>
    </source>
</evidence>
<evidence type="ECO:0000256" key="2">
    <source>
        <dbReference type="SAM" id="MobiDB-lite"/>
    </source>
</evidence>
<evidence type="ECO:0000313" key="5">
    <source>
        <dbReference type="Proteomes" id="UP000271678"/>
    </source>
</evidence>
<dbReference type="InterPro" id="IPR051681">
    <property type="entry name" value="Ser/Thr_Kinases-Pseudokinases"/>
</dbReference>
<dbReference type="GO" id="GO:0004674">
    <property type="term" value="F:protein serine/threonine kinase activity"/>
    <property type="evidence" value="ECO:0007669"/>
    <property type="project" value="UniProtKB-KW"/>
</dbReference>
<dbReference type="AlphaFoldDB" id="A0A3M9MFM6"/>
<keyword evidence="1" id="KW-0067">ATP-binding</keyword>
<keyword evidence="4" id="KW-0723">Serine/threonine-protein kinase</keyword>
<dbReference type="EMBL" id="RJJQ01000003">
    <property type="protein sequence ID" value="RNI24359.1"/>
    <property type="molecule type" value="Genomic_DNA"/>
</dbReference>
<evidence type="ECO:0000256" key="1">
    <source>
        <dbReference type="PROSITE-ProRule" id="PRU10141"/>
    </source>
</evidence>
<gene>
    <name evidence="4" type="ORF">EFY87_05205</name>
</gene>
<dbReference type="CDD" id="cd14014">
    <property type="entry name" value="STKc_PknB_like"/>
    <property type="match status" value="1"/>
</dbReference>